<evidence type="ECO:0008006" key="4">
    <source>
        <dbReference type="Google" id="ProtNLM"/>
    </source>
</evidence>
<proteinExistence type="predicted"/>
<feature type="transmembrane region" description="Helical" evidence="1">
    <location>
        <begin position="618"/>
        <end position="636"/>
    </location>
</feature>
<dbReference type="RefSeq" id="WP_094406808.1">
    <property type="nucleotide sequence ID" value="NZ_NMVN01000017.1"/>
</dbReference>
<gene>
    <name evidence="2" type="ORF">CGZ94_19045</name>
</gene>
<feature type="transmembrane region" description="Helical" evidence="1">
    <location>
        <begin position="578"/>
        <end position="606"/>
    </location>
</feature>
<reference evidence="2 3" key="1">
    <citation type="submission" date="2017-07" db="EMBL/GenBank/DDBJ databases">
        <title>Draft whole genome sequences of clinical Proprionibacteriaceae strains.</title>
        <authorList>
            <person name="Bernier A.-M."/>
            <person name="Bernard K."/>
            <person name="Domingo M.-C."/>
        </authorList>
    </citation>
    <scope>NUCLEOTIDE SEQUENCE [LARGE SCALE GENOMIC DNA]</scope>
    <source>
        <strain evidence="2 3">NML 030167</strain>
    </source>
</reference>
<dbReference type="Proteomes" id="UP000215896">
    <property type="component" value="Unassembled WGS sequence"/>
</dbReference>
<dbReference type="EMBL" id="NMVO01000018">
    <property type="protein sequence ID" value="OYO08624.1"/>
    <property type="molecule type" value="Genomic_DNA"/>
</dbReference>
<evidence type="ECO:0000313" key="2">
    <source>
        <dbReference type="EMBL" id="OYO08624.1"/>
    </source>
</evidence>
<dbReference type="PANTHER" id="PTHR43685:SF3">
    <property type="entry name" value="SLR2126 PROTEIN"/>
    <property type="match status" value="1"/>
</dbReference>
<organism evidence="2 3">
    <name type="scientific">Enemella evansiae</name>
    <dbReference type="NCBI Taxonomy" id="2016499"/>
    <lineage>
        <taxon>Bacteria</taxon>
        <taxon>Bacillati</taxon>
        <taxon>Actinomycetota</taxon>
        <taxon>Actinomycetes</taxon>
        <taxon>Propionibacteriales</taxon>
        <taxon>Propionibacteriaceae</taxon>
        <taxon>Enemella</taxon>
    </lineage>
</organism>
<dbReference type="AlphaFoldDB" id="A0A255G700"/>
<evidence type="ECO:0000256" key="1">
    <source>
        <dbReference type="SAM" id="Phobius"/>
    </source>
</evidence>
<dbReference type="Pfam" id="PF13641">
    <property type="entry name" value="Glyco_tranf_2_3"/>
    <property type="match status" value="1"/>
</dbReference>
<protein>
    <recommendedName>
        <fullName evidence="4">Glycosyltransferase family 2 protein</fullName>
    </recommendedName>
</protein>
<comment type="caution">
    <text evidence="2">The sequence shown here is derived from an EMBL/GenBank/DDBJ whole genome shotgun (WGS) entry which is preliminary data.</text>
</comment>
<dbReference type="InterPro" id="IPR029044">
    <property type="entry name" value="Nucleotide-diphossugar_trans"/>
</dbReference>
<feature type="transmembrane region" description="Helical" evidence="1">
    <location>
        <begin position="492"/>
        <end position="511"/>
    </location>
</feature>
<dbReference type="InterPro" id="IPR050834">
    <property type="entry name" value="Glycosyltransf_2"/>
</dbReference>
<feature type="transmembrane region" description="Helical" evidence="1">
    <location>
        <begin position="704"/>
        <end position="722"/>
    </location>
</feature>
<dbReference type="Gene3D" id="3.90.550.10">
    <property type="entry name" value="Spore Coat Polysaccharide Biosynthesis Protein SpsA, Chain A"/>
    <property type="match status" value="1"/>
</dbReference>
<keyword evidence="3" id="KW-1185">Reference proteome</keyword>
<feature type="transmembrane region" description="Helical" evidence="1">
    <location>
        <begin position="677"/>
        <end position="697"/>
    </location>
</feature>
<accession>A0A255G700</accession>
<feature type="transmembrane region" description="Helical" evidence="1">
    <location>
        <begin position="774"/>
        <end position="798"/>
    </location>
</feature>
<feature type="transmembrane region" description="Helical" evidence="1">
    <location>
        <begin position="1018"/>
        <end position="1039"/>
    </location>
</feature>
<dbReference type="SUPFAM" id="SSF53448">
    <property type="entry name" value="Nucleotide-diphospho-sugar transferases"/>
    <property type="match status" value="1"/>
</dbReference>
<keyword evidence="1" id="KW-0472">Membrane</keyword>
<feature type="transmembrane region" description="Helical" evidence="1">
    <location>
        <begin position="742"/>
        <end position="762"/>
    </location>
</feature>
<evidence type="ECO:0000313" key="3">
    <source>
        <dbReference type="Proteomes" id="UP000215896"/>
    </source>
</evidence>
<feature type="transmembrane region" description="Helical" evidence="1">
    <location>
        <begin position="523"/>
        <end position="541"/>
    </location>
</feature>
<dbReference type="OrthoDB" id="3734530at2"/>
<sequence length="1071" mass="112610">MPEQPEAGARRSLGAPLDADRLDPWAWASEEPADTPVDTTGIPVTAILVAHNAQAWLGPALTSLQQLTRRPDRWLAVDTGSDDDTAAQLRDSGLFDEVLAGETTDGFGAAVQRALEVVEPRPGEWLWLLHDDITVDPDSLQQLLAGQLAHPDADLLGPKLLQPHRGDGPARLSEVGVSISDSGRRELDLEPGEIDQGQHTARRVLAVSTCGLLIRREVYAELGGLAPELPLFRDGVDLGWRATAAGYQVWTCPDARITHRQAGRTGLRRSGLIGDDPHGTDRELALRTVAAHHAGGWSSIRLVLGGWLRALGYLLGKAPALARAELAAVGDFVGNPRTRSLRARIPAPASAESAAEVARLRPDRWAGLRSAADAVREYLPGRGPARGPEAGTSIDELTGDDFAAGADPDRRSLWTNPTAVLTLLLTMTALFAGRTLIGPGSPASAWLLPARSTLTDAYRAYLDPIVGAPGLSAPPWLGFTALFSTLSFGRPVLLVALGLLFVVPAAALAAQPLLRRTVADTRVRIAATVLYALLVALLGAVNRGLIAPLAVAVFLPLLAVTIRALLRRPTTGPESWRPAWASGLLLTVLIACYPPVGALALLGGLIAAIRVRRERGRVLRLVAAAAVPLVLLAPWWPAVLNGWTRLFVGPDAGLGGVAVGPVWQLLLGLTPGAGTPILWVAAIFFGTLWLWGLLGVALRPAAPAVWAAIGTALAAFALAVLLSRQLATTLPQGTRVRPEPVALLLIGFAALVYAGALGLDLVPAALGRRSFGLAHLGTLLVVAVTVAAVGTGAVWWAMLGAHGPVHRESGSTLAPYLRNAMNSPARTRVLAIRIEGPSMSWSLIAGDQLRLGDADRGLAFGGSGTMQQHTRGVVARLVAGNGDEQVADDLAGLAVGHVWVTGASEEQKSRINNTPGLGTASGDEIATVWTVPQTTGRWVVTGDRPVVLDARGAAAGADLPAAGGPRQLVLSEPTDPRWRVTFNGNELTGRTGVDRTSFEVPGGAGRLEVRLADPWRGWLALAQLIGLVLVALLAAPSLAGARQRRQERLGLGEPEPVAARAVRAVRAEEER</sequence>
<keyword evidence="1" id="KW-0812">Transmembrane</keyword>
<dbReference type="PANTHER" id="PTHR43685">
    <property type="entry name" value="GLYCOSYLTRANSFERASE"/>
    <property type="match status" value="1"/>
</dbReference>
<keyword evidence="1" id="KW-1133">Transmembrane helix</keyword>
<name>A0A255G700_9ACTN</name>